<proteinExistence type="inferred from homology"/>
<protein>
    <submittedName>
        <fullName evidence="5">Alpha/beta hydrolase</fullName>
    </submittedName>
</protein>
<evidence type="ECO:0000313" key="6">
    <source>
        <dbReference type="Proteomes" id="UP000318055"/>
    </source>
</evidence>
<feature type="active site" evidence="3">
    <location>
        <position position="168"/>
    </location>
</feature>
<dbReference type="InterPro" id="IPR050300">
    <property type="entry name" value="GDXG_lipolytic_enzyme"/>
</dbReference>
<dbReference type="GO" id="GO:0016787">
    <property type="term" value="F:hydrolase activity"/>
    <property type="evidence" value="ECO:0007669"/>
    <property type="project" value="UniProtKB-KW"/>
</dbReference>
<feature type="domain" description="Alpha/beta hydrolase fold-3" evidence="4">
    <location>
        <begin position="91"/>
        <end position="293"/>
    </location>
</feature>
<dbReference type="Gene3D" id="3.40.50.1820">
    <property type="entry name" value="alpha/beta hydrolase"/>
    <property type="match status" value="1"/>
</dbReference>
<dbReference type="Pfam" id="PF07859">
    <property type="entry name" value="Abhydrolase_3"/>
    <property type="match status" value="1"/>
</dbReference>
<dbReference type="OrthoDB" id="9806180at2"/>
<accession>A0A518RJR9</accession>
<dbReference type="EMBL" id="CP042239">
    <property type="protein sequence ID" value="QDX27697.1"/>
    <property type="molecule type" value="Genomic_DNA"/>
</dbReference>
<evidence type="ECO:0000256" key="3">
    <source>
        <dbReference type="PROSITE-ProRule" id="PRU10038"/>
    </source>
</evidence>
<dbReference type="InterPro" id="IPR013094">
    <property type="entry name" value="AB_hydrolase_3"/>
</dbReference>
<dbReference type="PANTHER" id="PTHR48081:SF8">
    <property type="entry name" value="ALPHA_BETA HYDROLASE FOLD-3 DOMAIN-CONTAINING PROTEIN-RELATED"/>
    <property type="match status" value="1"/>
</dbReference>
<dbReference type="AlphaFoldDB" id="A0A518RJR9"/>
<gene>
    <name evidence="5" type="ORF">FPZ54_17915</name>
</gene>
<keyword evidence="2 5" id="KW-0378">Hydrolase</keyword>
<dbReference type="PROSITE" id="PS01174">
    <property type="entry name" value="LIPASE_GDXG_SER"/>
    <property type="match status" value="1"/>
</dbReference>
<dbReference type="Proteomes" id="UP000318055">
    <property type="component" value="Chromosome"/>
</dbReference>
<dbReference type="KEGG" id="ssua:FPZ54_17915"/>
<evidence type="ECO:0000256" key="1">
    <source>
        <dbReference type="ARBA" id="ARBA00010515"/>
    </source>
</evidence>
<dbReference type="InterPro" id="IPR033140">
    <property type="entry name" value="Lipase_GDXG_put_SER_AS"/>
</dbReference>
<dbReference type="InterPro" id="IPR029058">
    <property type="entry name" value="AB_hydrolase_fold"/>
</dbReference>
<dbReference type="RefSeq" id="WP_145849172.1">
    <property type="nucleotide sequence ID" value="NZ_CP042239.1"/>
</dbReference>
<dbReference type="SUPFAM" id="SSF53474">
    <property type="entry name" value="alpha/beta-Hydrolases"/>
    <property type="match status" value="1"/>
</dbReference>
<evidence type="ECO:0000313" key="5">
    <source>
        <dbReference type="EMBL" id="QDX27697.1"/>
    </source>
</evidence>
<keyword evidence="6" id="KW-1185">Reference proteome</keyword>
<reference evidence="5 6" key="1">
    <citation type="submission" date="2019-07" db="EMBL/GenBank/DDBJ databases">
        <title>Sphingomonas alkalisoli sp. nov., isolated from rhizosphere soil of Suaedae salsa.</title>
        <authorList>
            <person name="Zhang H."/>
            <person name="Xu L."/>
            <person name="Zhang J.-X."/>
            <person name="Sun J.-Q."/>
        </authorList>
    </citation>
    <scope>NUCLEOTIDE SEQUENCE [LARGE SCALE GENOMIC DNA]</scope>
    <source>
        <strain evidence="5 6">XS-10</strain>
    </source>
</reference>
<sequence>MRRLAKTEGLVAEHPPVPADGIADYVALCRDQSPAPDLETLRLYGDLSAGRFAQGLSPRVTRFDSYIPAVGREIPVRVFDPGGEGARPAICYFHGGGFAMGSVASFDIACAALAEATGAVVVSVHYRRLPEADYAAAQDDCDKAFAWIVRQAEALRIDPRRVGVAGDSAGALLALACAANLRDAGGVAPGFQLLFYGTFAMDPDRPAYAQSRDPMLTADRVRNYIALFRSRGGLFRQPAPVDRADLAGLPPTLVVAAQLDPLREEGEELAARLTSAGVATTLQVAPGMIHGFLRAIGVSAAARAELTRAADAARTIIEGLDA</sequence>
<evidence type="ECO:0000256" key="2">
    <source>
        <dbReference type="ARBA" id="ARBA00022801"/>
    </source>
</evidence>
<dbReference type="PANTHER" id="PTHR48081">
    <property type="entry name" value="AB HYDROLASE SUPERFAMILY PROTEIN C4A8.06C"/>
    <property type="match status" value="1"/>
</dbReference>
<evidence type="ECO:0000259" key="4">
    <source>
        <dbReference type="Pfam" id="PF07859"/>
    </source>
</evidence>
<comment type="similarity">
    <text evidence="1">Belongs to the 'GDXG' lipolytic enzyme family.</text>
</comment>
<organism evidence="5 6">
    <name type="scientific">Sphingomonas suaedae</name>
    <dbReference type="NCBI Taxonomy" id="2599297"/>
    <lineage>
        <taxon>Bacteria</taxon>
        <taxon>Pseudomonadati</taxon>
        <taxon>Pseudomonadota</taxon>
        <taxon>Alphaproteobacteria</taxon>
        <taxon>Sphingomonadales</taxon>
        <taxon>Sphingomonadaceae</taxon>
        <taxon>Sphingomonas</taxon>
    </lineage>
</organism>
<name>A0A518RJR9_9SPHN</name>